<feature type="signal peptide" evidence="1">
    <location>
        <begin position="1"/>
        <end position="24"/>
    </location>
</feature>
<evidence type="ECO:0000256" key="1">
    <source>
        <dbReference type="SAM" id="SignalP"/>
    </source>
</evidence>
<protein>
    <submittedName>
        <fullName evidence="2">Uncharacterized protein</fullName>
    </submittedName>
</protein>
<dbReference type="AlphaFoldDB" id="A0A098Y4L7"/>
<gene>
    <name evidence="2" type="ORF">IN07_17035</name>
</gene>
<sequence>MVRSLVVAVLVAGGVAVPAGVAQAHPGSGGQSQGPGMAQMHELMEQGNPGMARMHELMQAENPGMAQMCERMHADADQA</sequence>
<dbReference type="STRING" id="1522368.IN07_17035"/>
<dbReference type="OrthoDB" id="9943559at2"/>
<name>A0A098Y4L7_9ACTN</name>
<dbReference type="EMBL" id="JPMX01000077">
    <property type="protein sequence ID" value="KGH45407.1"/>
    <property type="molecule type" value="Genomic_DNA"/>
</dbReference>
<organism evidence="2 3">
    <name type="scientific">Modestobacter caceresii</name>
    <dbReference type="NCBI Taxonomy" id="1522368"/>
    <lineage>
        <taxon>Bacteria</taxon>
        <taxon>Bacillati</taxon>
        <taxon>Actinomycetota</taxon>
        <taxon>Actinomycetes</taxon>
        <taxon>Geodermatophilales</taxon>
        <taxon>Geodermatophilaceae</taxon>
        <taxon>Modestobacter</taxon>
    </lineage>
</organism>
<evidence type="ECO:0000313" key="3">
    <source>
        <dbReference type="Proteomes" id="UP000029713"/>
    </source>
</evidence>
<dbReference type="Proteomes" id="UP000029713">
    <property type="component" value="Unassembled WGS sequence"/>
</dbReference>
<keyword evidence="1" id="KW-0732">Signal</keyword>
<feature type="chain" id="PRO_5001950803" evidence="1">
    <location>
        <begin position="25"/>
        <end position="79"/>
    </location>
</feature>
<accession>A0A098Y4L7</accession>
<comment type="caution">
    <text evidence="2">The sequence shown here is derived from an EMBL/GenBank/DDBJ whole genome shotgun (WGS) entry which is preliminary data.</text>
</comment>
<evidence type="ECO:0000313" key="2">
    <source>
        <dbReference type="EMBL" id="KGH45407.1"/>
    </source>
</evidence>
<reference evidence="2 3" key="1">
    <citation type="submission" date="2014-07" db="EMBL/GenBank/DDBJ databases">
        <title>Biosystematic studies on Modestobacter strains isolated from extreme hyper-arid desert soil and from historic building.</title>
        <authorList>
            <person name="Bukarasam K."/>
            <person name="Bull A."/>
            <person name="Girard G."/>
            <person name="van Wezel G."/>
            <person name="Goodfellow M."/>
        </authorList>
    </citation>
    <scope>NUCLEOTIDE SEQUENCE [LARGE SCALE GENOMIC DNA]</scope>
    <source>
        <strain evidence="2 3">KNN45-2b</strain>
    </source>
</reference>
<keyword evidence="3" id="KW-1185">Reference proteome</keyword>
<proteinExistence type="predicted"/>
<dbReference type="RefSeq" id="WP_036337448.1">
    <property type="nucleotide sequence ID" value="NZ_JPMX01000077.1"/>
</dbReference>